<protein>
    <submittedName>
        <fullName evidence="2">Iron-sulfur flavoprotein</fullName>
    </submittedName>
</protein>
<dbReference type="GO" id="GO:0016491">
    <property type="term" value="F:oxidoreductase activity"/>
    <property type="evidence" value="ECO:0007669"/>
    <property type="project" value="InterPro"/>
</dbReference>
<comment type="caution">
    <text evidence="2">The sequence shown here is derived from an EMBL/GenBank/DDBJ whole genome shotgun (WGS) entry which is preliminary data.</text>
</comment>
<evidence type="ECO:0000259" key="1">
    <source>
        <dbReference type="Pfam" id="PF03358"/>
    </source>
</evidence>
<evidence type="ECO:0000313" key="2">
    <source>
        <dbReference type="EMBL" id="OPX48390.1"/>
    </source>
</evidence>
<sequence length="235" mass="27640">MKICIIYGNERRENTYNTVKIIKDELKTKDDIEFEEYFLPKDMPKFCNGCFNCFYYGKEKCPHSEYTLKIYNSFKSADGIIFASPTYVMDVTGQMKTLLDHFGHMYIVHMPMEEMFKKSVFIVSTTAGTGTKHVINTIKRSVKYWGVSTIVECGLNVRSTKWNDISEKNKEKCIKKLKIKSNKFYNSIGNNNRPSVFVRIMFNTFIKVHKMDNAINIEKEYWKNKGWLDGKKPWK</sequence>
<accession>A0A1V4SW39</accession>
<reference evidence="2 3" key="1">
    <citation type="submission" date="2016-02" db="EMBL/GenBank/DDBJ databases">
        <title>Genome sequence of Clostridium thermobutyricum DSM 4928.</title>
        <authorList>
            <person name="Poehlein A."/>
            <person name="Daniel R."/>
        </authorList>
    </citation>
    <scope>NUCLEOTIDE SEQUENCE [LARGE SCALE GENOMIC DNA]</scope>
    <source>
        <strain evidence="2 3">DSM 4928</strain>
    </source>
</reference>
<proteinExistence type="predicted"/>
<dbReference type="OrthoDB" id="3789967at2"/>
<dbReference type="Gene3D" id="3.40.50.360">
    <property type="match status" value="1"/>
</dbReference>
<dbReference type="Pfam" id="PF03358">
    <property type="entry name" value="FMN_red"/>
    <property type="match status" value="1"/>
</dbReference>
<dbReference type="PANTHER" id="PTHR43741">
    <property type="entry name" value="FMN-DEPENDENT NADH-AZOREDUCTASE 1"/>
    <property type="match status" value="1"/>
</dbReference>
<dbReference type="Proteomes" id="UP000191448">
    <property type="component" value="Unassembled WGS sequence"/>
</dbReference>
<organism evidence="2 3">
    <name type="scientific">Clostridium thermobutyricum DSM 4928</name>
    <dbReference type="NCBI Taxonomy" id="1121339"/>
    <lineage>
        <taxon>Bacteria</taxon>
        <taxon>Bacillati</taxon>
        <taxon>Bacillota</taxon>
        <taxon>Clostridia</taxon>
        <taxon>Eubacteriales</taxon>
        <taxon>Clostridiaceae</taxon>
        <taxon>Clostridium</taxon>
    </lineage>
</organism>
<dbReference type="InterPro" id="IPR050104">
    <property type="entry name" value="FMN-dep_NADH:Q_OxRdtase_AzoR1"/>
</dbReference>
<gene>
    <name evidence="2" type="ORF">CLTHE_12130</name>
</gene>
<dbReference type="RefSeq" id="WP_080022464.1">
    <property type="nucleotide sequence ID" value="NZ_LTAY01000032.1"/>
</dbReference>
<dbReference type="InterPro" id="IPR005025">
    <property type="entry name" value="FMN_Rdtase-like_dom"/>
</dbReference>
<evidence type="ECO:0000313" key="3">
    <source>
        <dbReference type="Proteomes" id="UP000191448"/>
    </source>
</evidence>
<dbReference type="PANTHER" id="PTHR43741:SF4">
    <property type="entry name" value="FMN-DEPENDENT NADH:QUINONE OXIDOREDUCTASE"/>
    <property type="match status" value="1"/>
</dbReference>
<dbReference type="AlphaFoldDB" id="A0A1V4SW39"/>
<dbReference type="EMBL" id="LTAY01000032">
    <property type="protein sequence ID" value="OPX48390.1"/>
    <property type="molecule type" value="Genomic_DNA"/>
</dbReference>
<name>A0A1V4SW39_9CLOT</name>
<feature type="domain" description="NADPH-dependent FMN reductase-like" evidence="1">
    <location>
        <begin position="1"/>
        <end position="150"/>
    </location>
</feature>
<dbReference type="InterPro" id="IPR029039">
    <property type="entry name" value="Flavoprotein-like_sf"/>
</dbReference>
<dbReference type="SUPFAM" id="SSF52218">
    <property type="entry name" value="Flavoproteins"/>
    <property type="match status" value="1"/>
</dbReference>